<dbReference type="InterPro" id="IPR001345">
    <property type="entry name" value="PG/BPGM_mutase_AS"/>
</dbReference>
<dbReference type="Gene3D" id="3.40.50.1240">
    <property type="entry name" value="Phosphoglycerate mutase-like"/>
    <property type="match status" value="1"/>
</dbReference>
<dbReference type="InterPro" id="IPR029033">
    <property type="entry name" value="His_PPase_superfam"/>
</dbReference>
<protein>
    <submittedName>
        <fullName evidence="3">Phosphoglycerate mutase</fullName>
    </submittedName>
</protein>
<dbReference type="InterPro" id="IPR050275">
    <property type="entry name" value="PGM_Phosphatase"/>
</dbReference>
<keyword evidence="1" id="KW-0324">Glycolysis</keyword>
<keyword evidence="2" id="KW-0413">Isomerase</keyword>
<comment type="caution">
    <text evidence="3">The sequence shown here is derived from an EMBL/GenBank/DDBJ whole genome shotgun (WGS) entry which is preliminary data.</text>
</comment>
<organism evidence="3 4">
    <name type="scientific">Dactylosporangium matsuzakiense</name>
    <dbReference type="NCBI Taxonomy" id="53360"/>
    <lineage>
        <taxon>Bacteria</taxon>
        <taxon>Bacillati</taxon>
        <taxon>Actinomycetota</taxon>
        <taxon>Actinomycetes</taxon>
        <taxon>Micromonosporales</taxon>
        <taxon>Micromonosporaceae</taxon>
        <taxon>Dactylosporangium</taxon>
    </lineage>
</organism>
<evidence type="ECO:0000256" key="2">
    <source>
        <dbReference type="ARBA" id="ARBA00023235"/>
    </source>
</evidence>
<sequence length="242" mass="26783">MAELGWLGVVRHGQSVGNVRAQEAEQAGLEVIDLAERDADVPLTDLGREQAEAVGRWIAELPPAQRPEFAVVSPYLRTRQTAAAALGGTGVPVRYDERLRDRELGVLDLLTARGVATRFPAEAERRRHLGKLYYRPPGGESWSDVLLRLRSLMRDVRADHPGGRVLLVGHEAIVLLLRYLIEGLQEHELMAVARSTAMANCSVTSWVNEGGILRPERFNAVEHLHRDDTPPTRQEDVGANTV</sequence>
<dbReference type="InterPro" id="IPR013078">
    <property type="entry name" value="His_Pase_superF_clade-1"/>
</dbReference>
<dbReference type="PANTHER" id="PTHR48100">
    <property type="entry name" value="BROAD-SPECIFICITY PHOSPHATASE YOR283W-RELATED"/>
    <property type="match status" value="1"/>
</dbReference>
<keyword evidence="4" id="KW-1185">Reference proteome</keyword>
<dbReference type="PANTHER" id="PTHR48100:SF1">
    <property type="entry name" value="HISTIDINE PHOSPHATASE FAMILY PROTEIN-RELATED"/>
    <property type="match status" value="1"/>
</dbReference>
<evidence type="ECO:0000313" key="3">
    <source>
        <dbReference type="EMBL" id="GLL02359.1"/>
    </source>
</evidence>
<evidence type="ECO:0000256" key="1">
    <source>
        <dbReference type="ARBA" id="ARBA00023152"/>
    </source>
</evidence>
<dbReference type="EMBL" id="BSFP01000023">
    <property type="protein sequence ID" value="GLL02359.1"/>
    <property type="molecule type" value="Genomic_DNA"/>
</dbReference>
<dbReference type="Proteomes" id="UP001143480">
    <property type="component" value="Unassembled WGS sequence"/>
</dbReference>
<name>A0A9W6KKT7_9ACTN</name>
<accession>A0A9W6KKT7</accession>
<dbReference type="PROSITE" id="PS00175">
    <property type="entry name" value="PG_MUTASE"/>
    <property type="match status" value="1"/>
</dbReference>
<dbReference type="GO" id="GO:0016791">
    <property type="term" value="F:phosphatase activity"/>
    <property type="evidence" value="ECO:0007669"/>
    <property type="project" value="TreeGrafter"/>
</dbReference>
<reference evidence="3" key="2">
    <citation type="submission" date="2023-01" db="EMBL/GenBank/DDBJ databases">
        <authorList>
            <person name="Sun Q."/>
            <person name="Evtushenko L."/>
        </authorList>
    </citation>
    <scope>NUCLEOTIDE SEQUENCE</scope>
    <source>
        <strain evidence="3">VKM Ac-1321</strain>
    </source>
</reference>
<dbReference type="SUPFAM" id="SSF53254">
    <property type="entry name" value="Phosphoglycerate mutase-like"/>
    <property type="match status" value="1"/>
</dbReference>
<dbReference type="GO" id="GO:0005737">
    <property type="term" value="C:cytoplasm"/>
    <property type="evidence" value="ECO:0007669"/>
    <property type="project" value="TreeGrafter"/>
</dbReference>
<evidence type="ECO:0000313" key="4">
    <source>
        <dbReference type="Proteomes" id="UP001143480"/>
    </source>
</evidence>
<proteinExistence type="predicted"/>
<reference evidence="3" key="1">
    <citation type="journal article" date="2014" name="Int. J. Syst. Evol. Microbiol.">
        <title>Complete genome sequence of Corynebacterium casei LMG S-19264T (=DSM 44701T), isolated from a smear-ripened cheese.</title>
        <authorList>
            <consortium name="US DOE Joint Genome Institute (JGI-PGF)"/>
            <person name="Walter F."/>
            <person name="Albersmeier A."/>
            <person name="Kalinowski J."/>
            <person name="Ruckert C."/>
        </authorList>
    </citation>
    <scope>NUCLEOTIDE SEQUENCE</scope>
    <source>
        <strain evidence="3">VKM Ac-1321</strain>
    </source>
</reference>
<dbReference type="SMART" id="SM00855">
    <property type="entry name" value="PGAM"/>
    <property type="match status" value="1"/>
</dbReference>
<dbReference type="CDD" id="cd07067">
    <property type="entry name" value="HP_PGM_like"/>
    <property type="match status" value="1"/>
</dbReference>
<dbReference type="Pfam" id="PF00300">
    <property type="entry name" value="His_Phos_1"/>
    <property type="match status" value="1"/>
</dbReference>
<dbReference type="AlphaFoldDB" id="A0A9W6KKT7"/>
<dbReference type="RefSeq" id="WP_261959159.1">
    <property type="nucleotide sequence ID" value="NZ_BAAAXA010000001.1"/>
</dbReference>
<gene>
    <name evidence="3" type="primary">gpm_2</name>
    <name evidence="3" type="ORF">GCM10017581_041010</name>
</gene>